<feature type="signal peptide" evidence="1">
    <location>
        <begin position="1"/>
        <end position="39"/>
    </location>
</feature>
<dbReference type="AlphaFoldDB" id="A0AAV7HXN1"/>
<protein>
    <submittedName>
        <fullName evidence="2">Uncharacterized protein</fullName>
    </submittedName>
</protein>
<dbReference type="Proteomes" id="UP000826195">
    <property type="component" value="Unassembled WGS sequence"/>
</dbReference>
<feature type="chain" id="PRO_5043821005" evidence="1">
    <location>
        <begin position="40"/>
        <end position="135"/>
    </location>
</feature>
<organism evidence="2 3">
    <name type="scientific">Cotesia glomerata</name>
    <name type="common">Lepidopteran parasitic wasp</name>
    <name type="synonym">Apanteles glomeratus</name>
    <dbReference type="NCBI Taxonomy" id="32391"/>
    <lineage>
        <taxon>Eukaryota</taxon>
        <taxon>Metazoa</taxon>
        <taxon>Ecdysozoa</taxon>
        <taxon>Arthropoda</taxon>
        <taxon>Hexapoda</taxon>
        <taxon>Insecta</taxon>
        <taxon>Pterygota</taxon>
        <taxon>Neoptera</taxon>
        <taxon>Endopterygota</taxon>
        <taxon>Hymenoptera</taxon>
        <taxon>Apocrita</taxon>
        <taxon>Ichneumonoidea</taxon>
        <taxon>Braconidae</taxon>
        <taxon>Microgastrinae</taxon>
        <taxon>Cotesia</taxon>
    </lineage>
</organism>
<evidence type="ECO:0000313" key="2">
    <source>
        <dbReference type="EMBL" id="KAH0539652.1"/>
    </source>
</evidence>
<accession>A0AAV7HXN1</accession>
<keyword evidence="1" id="KW-0732">Signal</keyword>
<keyword evidence="3" id="KW-1185">Reference proteome</keyword>
<dbReference type="EMBL" id="JAHXZJ010002609">
    <property type="protein sequence ID" value="KAH0539652.1"/>
    <property type="molecule type" value="Genomic_DNA"/>
</dbReference>
<reference evidence="2 3" key="1">
    <citation type="journal article" date="2021" name="J. Hered.">
        <title>A chromosome-level genome assembly of the parasitoid wasp, Cotesia glomerata (Hymenoptera: Braconidae).</title>
        <authorList>
            <person name="Pinto B.J."/>
            <person name="Weis J.J."/>
            <person name="Gamble T."/>
            <person name="Ode P.J."/>
            <person name="Paul R."/>
            <person name="Zaspel J.M."/>
        </authorList>
    </citation>
    <scope>NUCLEOTIDE SEQUENCE [LARGE SCALE GENOMIC DNA]</scope>
    <source>
        <strain evidence="2">CgM1</strain>
    </source>
</reference>
<proteinExistence type="predicted"/>
<evidence type="ECO:0000256" key="1">
    <source>
        <dbReference type="SAM" id="SignalP"/>
    </source>
</evidence>
<evidence type="ECO:0000313" key="3">
    <source>
        <dbReference type="Proteomes" id="UP000826195"/>
    </source>
</evidence>
<gene>
    <name evidence="2" type="ORF">KQX54_006884</name>
</gene>
<comment type="caution">
    <text evidence="2">The sequence shown here is derived from an EMBL/GenBank/DDBJ whole genome shotgun (WGS) entry which is preliminary data.</text>
</comment>
<name>A0AAV7HXN1_COTGL</name>
<sequence length="135" mass="15394">MFKLPRCWKTLGSARPNSKLILWLRVRLLLNYLADYVTSKPRQQGSRVSPLVRSKLLNTSVDVYSDGFTFQLELSLAKRALNFGWMRTTTTNITSHGSNDEKLPSKRKLRLIGNPLAKGLPIIFVSRQSSVRITF</sequence>